<protein>
    <submittedName>
        <fullName evidence="1">Uncharacterized protein</fullName>
    </submittedName>
</protein>
<dbReference type="RefSeq" id="WP_225675738.1">
    <property type="nucleotide sequence ID" value="NZ_JAEDAH010000088.1"/>
</dbReference>
<sequence length="88" mass="10139">MIDFKDIKEKEILIDFANEFGDSKISEVIESGVSSEEEASALAKFYWKIVDETVDRKDMDYVLEKIYTTLHIHCGNAGYSDVWDNEIP</sequence>
<keyword evidence="2" id="KW-1185">Reference proteome</keyword>
<dbReference type="EMBL" id="JAEDAH010000088">
    <property type="protein sequence ID" value="MCA6064603.1"/>
    <property type="molecule type" value="Genomic_DNA"/>
</dbReference>
<accession>A0ABS7ZS56</accession>
<evidence type="ECO:0000313" key="1">
    <source>
        <dbReference type="EMBL" id="MCA6064603.1"/>
    </source>
</evidence>
<organism evidence="1 2">
    <name type="scientific">Thalassolituus marinus</name>
    <dbReference type="NCBI Taxonomy" id="671053"/>
    <lineage>
        <taxon>Bacteria</taxon>
        <taxon>Pseudomonadati</taxon>
        <taxon>Pseudomonadota</taxon>
        <taxon>Gammaproteobacteria</taxon>
        <taxon>Oceanospirillales</taxon>
        <taxon>Oceanospirillaceae</taxon>
        <taxon>Thalassolituus</taxon>
    </lineage>
</organism>
<reference evidence="1 2" key="1">
    <citation type="submission" date="2020-12" db="EMBL/GenBank/DDBJ databases">
        <title>Novel Thalassolituus-related marine hydrocarbonoclastic bacteria mediated algae-derived hydrocarbons mineralization in twilight zone of the northern South China Sea.</title>
        <authorList>
            <person name="Dong C."/>
        </authorList>
    </citation>
    <scope>NUCLEOTIDE SEQUENCE [LARGE SCALE GENOMIC DNA]</scope>
    <source>
        <strain evidence="1 2">IMCC1826</strain>
    </source>
</reference>
<evidence type="ECO:0000313" key="2">
    <source>
        <dbReference type="Proteomes" id="UP000714380"/>
    </source>
</evidence>
<name>A0ABS7ZS56_9GAMM</name>
<gene>
    <name evidence="1" type="ORF">I9W95_13395</name>
</gene>
<dbReference type="Proteomes" id="UP000714380">
    <property type="component" value="Unassembled WGS sequence"/>
</dbReference>
<comment type="caution">
    <text evidence="1">The sequence shown here is derived from an EMBL/GenBank/DDBJ whole genome shotgun (WGS) entry which is preliminary data.</text>
</comment>
<proteinExistence type="predicted"/>